<keyword evidence="3" id="KW-1185">Reference proteome</keyword>
<dbReference type="AlphaFoldDB" id="A0A8J2XXB3"/>
<dbReference type="Pfam" id="PF09977">
    <property type="entry name" value="Tad_C"/>
    <property type="match status" value="1"/>
</dbReference>
<reference evidence="2" key="1">
    <citation type="journal article" date="2014" name="Int. J. Syst. Evol. Microbiol.">
        <title>Complete genome sequence of Corynebacterium casei LMG S-19264T (=DSM 44701T), isolated from a smear-ripened cheese.</title>
        <authorList>
            <consortium name="US DOE Joint Genome Institute (JGI-PGF)"/>
            <person name="Walter F."/>
            <person name="Albersmeier A."/>
            <person name="Kalinowski J."/>
            <person name="Ruckert C."/>
        </authorList>
    </citation>
    <scope>NUCLEOTIDE SEQUENCE</scope>
    <source>
        <strain evidence="2">CCM 7086</strain>
    </source>
</reference>
<name>A0A8J2XXB3_9BURK</name>
<evidence type="ECO:0000313" key="3">
    <source>
        <dbReference type="Proteomes" id="UP000620266"/>
    </source>
</evidence>
<evidence type="ECO:0000259" key="1">
    <source>
        <dbReference type="Pfam" id="PF09977"/>
    </source>
</evidence>
<sequence>MASIVLSTAIILLASIDIGFLFYQKRELQKIADMAAIAGAQQLAKDDCASAVQTAIGNAQQHGFPLAPEVTTGLWDPQNISDDTQYFIPGNCSTSPNAVQVNVNRNFGSFFGAWVSQNVHASAIAKSPSSPSAVFSIGSSLLEVNTNQSILGPLLNSPLGIRLGLRLLSSQGIADTTVKLLEFTDLGLNTGSVDGLLESQITVGSLLDAIVTVLGNRGNEDVHIDLGLLNDEVSQITSAIGTVQLKISDLLNVDANTIQAESVLDSEIKVSDLIGVALQAANKHQALTANNAISLGNLATVGLKLAIVESAKIAVGGPGVTAHTAQVRLMLDLKLLNATNSNNILDLNLGVARIRLGPTAGQTLSLPLHLELASGTATLDALRCFQPPDPLKHHTEISASTGIVHAFMGNLDSAYTNVSLPWNTLVSNAIADRSAFADLLALRLRTSLLFDIVPVADASVALRAYANIPIDNSHSPQSIEYLVNPERPVLEQNLYTDISSNTNLLQSIRQGLLAPGNLVIDENAIKNLSILGIDLSALQTIVNALLGQINTITAWLIGLLGTLLGPVFNLLDSLVLSPLLDALGINIGNAQVHLIDVKCGASNNVRLVH</sequence>
<protein>
    <submittedName>
        <fullName evidence="2">Membrane protein</fullName>
    </submittedName>
</protein>
<dbReference type="InterPro" id="IPR018705">
    <property type="entry name" value="DUF2134_membrane"/>
</dbReference>
<organism evidence="2 3">
    <name type="scientific">Oxalicibacterium flavum</name>
    <dbReference type="NCBI Taxonomy" id="179467"/>
    <lineage>
        <taxon>Bacteria</taxon>
        <taxon>Pseudomonadati</taxon>
        <taxon>Pseudomonadota</taxon>
        <taxon>Betaproteobacteria</taxon>
        <taxon>Burkholderiales</taxon>
        <taxon>Oxalobacteraceae</taxon>
        <taxon>Oxalicibacterium</taxon>
    </lineage>
</organism>
<proteinExistence type="predicted"/>
<evidence type="ECO:0000313" key="2">
    <source>
        <dbReference type="EMBL" id="GGB97865.1"/>
    </source>
</evidence>
<feature type="domain" description="DUF2134" evidence="1">
    <location>
        <begin position="38"/>
        <end position="125"/>
    </location>
</feature>
<dbReference type="Proteomes" id="UP000620266">
    <property type="component" value="Unassembled WGS sequence"/>
</dbReference>
<comment type="caution">
    <text evidence="2">The sequence shown here is derived from an EMBL/GenBank/DDBJ whole genome shotgun (WGS) entry which is preliminary data.</text>
</comment>
<dbReference type="EMBL" id="BMCG01000001">
    <property type="protein sequence ID" value="GGB97865.1"/>
    <property type="molecule type" value="Genomic_DNA"/>
</dbReference>
<accession>A0A8J2XXB3</accession>
<gene>
    <name evidence="2" type="ORF">GCM10007205_03940</name>
</gene>
<reference evidence="2" key="2">
    <citation type="submission" date="2020-09" db="EMBL/GenBank/DDBJ databases">
        <authorList>
            <person name="Sun Q."/>
            <person name="Sedlacek I."/>
        </authorList>
    </citation>
    <scope>NUCLEOTIDE SEQUENCE</scope>
    <source>
        <strain evidence="2">CCM 7086</strain>
    </source>
</reference>